<comment type="caution">
    <text evidence="1">The sequence shown here is derived from an EMBL/GenBank/DDBJ whole genome shotgun (WGS) entry which is preliminary data.</text>
</comment>
<dbReference type="Proteomes" id="UP001146120">
    <property type="component" value="Unassembled WGS sequence"/>
</dbReference>
<accession>A0AAV2YHX3</accession>
<reference evidence="1" key="2">
    <citation type="journal article" date="2023" name="Microbiol Resour">
        <title>Decontamination and Annotation of the Draft Genome Sequence of the Oomycete Lagenidium giganteum ARSEF 373.</title>
        <authorList>
            <person name="Morgan W.R."/>
            <person name="Tartar A."/>
        </authorList>
    </citation>
    <scope>NUCLEOTIDE SEQUENCE</scope>
    <source>
        <strain evidence="1">ARSEF 373</strain>
    </source>
</reference>
<dbReference type="AlphaFoldDB" id="A0AAV2YHX3"/>
<dbReference type="EMBL" id="DAKRPA010000314">
    <property type="protein sequence ID" value="DAZ93468.1"/>
    <property type="molecule type" value="Genomic_DNA"/>
</dbReference>
<sequence>MLWATVLHHFIVCTRRCRRWSVGVCSSLVSALNHFQACSSARCYGTVGYVLDSKGNLVKVRTKSGLTMAGIAVSLDAYRGANCTTTPCTDRLGAVSFRSEMCSAAEMVSVALCASEAAEEDNMHGSMWATGGNDSIIPVAMVRRHAWPVDGVDNLVCGSHTVSKDWEPAWNTCVPSGGGWLDGDSVPSFQTLDPDGLE</sequence>
<evidence type="ECO:0000313" key="1">
    <source>
        <dbReference type="EMBL" id="DAZ93468.1"/>
    </source>
</evidence>
<gene>
    <name evidence="1" type="ORF">N0F65_006527</name>
</gene>
<organism evidence="1 2">
    <name type="scientific">Lagenidium giganteum</name>
    <dbReference type="NCBI Taxonomy" id="4803"/>
    <lineage>
        <taxon>Eukaryota</taxon>
        <taxon>Sar</taxon>
        <taxon>Stramenopiles</taxon>
        <taxon>Oomycota</taxon>
        <taxon>Peronosporomycetes</taxon>
        <taxon>Pythiales</taxon>
        <taxon>Pythiaceae</taxon>
    </lineage>
</organism>
<name>A0AAV2YHX3_9STRA</name>
<keyword evidence="2" id="KW-1185">Reference proteome</keyword>
<protein>
    <submittedName>
        <fullName evidence="1">Uncharacterized protein</fullName>
    </submittedName>
</protein>
<reference evidence="1" key="1">
    <citation type="submission" date="2022-11" db="EMBL/GenBank/DDBJ databases">
        <authorList>
            <person name="Morgan W.R."/>
            <person name="Tartar A."/>
        </authorList>
    </citation>
    <scope>NUCLEOTIDE SEQUENCE</scope>
    <source>
        <strain evidence="1">ARSEF 373</strain>
    </source>
</reference>
<evidence type="ECO:0000313" key="2">
    <source>
        <dbReference type="Proteomes" id="UP001146120"/>
    </source>
</evidence>
<proteinExistence type="predicted"/>